<keyword evidence="1" id="KW-0472">Membrane</keyword>
<name>A0A8T2IPT3_9PIPI</name>
<sequence>MDDTIFLSMCNAGCSKISLTQYKVFLLCNFNIIANGIFINMLYWSELVPQYCTGPANGVWQLVGLRIHPARSTTNANMTCHIQYM</sequence>
<reference evidence="2" key="1">
    <citation type="thesis" date="2020" institute="ProQuest LLC" country="789 East Eisenhower Parkway, Ann Arbor, MI, USA">
        <title>Comparative Genomics and Chromosome Evolution.</title>
        <authorList>
            <person name="Mudd A.B."/>
        </authorList>
    </citation>
    <scope>NUCLEOTIDE SEQUENCE</scope>
    <source>
        <strain evidence="2">Female2</strain>
        <tissue evidence="2">Blood</tissue>
    </source>
</reference>
<dbReference type="Proteomes" id="UP000812440">
    <property type="component" value="Chromosome 7"/>
</dbReference>
<keyword evidence="1" id="KW-0812">Transmembrane</keyword>
<feature type="transmembrane region" description="Helical" evidence="1">
    <location>
        <begin position="24"/>
        <end position="44"/>
    </location>
</feature>
<evidence type="ECO:0000313" key="3">
    <source>
        <dbReference type="Proteomes" id="UP000812440"/>
    </source>
</evidence>
<organism evidence="2 3">
    <name type="scientific">Hymenochirus boettgeri</name>
    <name type="common">Congo dwarf clawed frog</name>
    <dbReference type="NCBI Taxonomy" id="247094"/>
    <lineage>
        <taxon>Eukaryota</taxon>
        <taxon>Metazoa</taxon>
        <taxon>Chordata</taxon>
        <taxon>Craniata</taxon>
        <taxon>Vertebrata</taxon>
        <taxon>Euteleostomi</taxon>
        <taxon>Amphibia</taxon>
        <taxon>Batrachia</taxon>
        <taxon>Anura</taxon>
        <taxon>Pipoidea</taxon>
        <taxon>Pipidae</taxon>
        <taxon>Pipinae</taxon>
        <taxon>Hymenochirus</taxon>
    </lineage>
</organism>
<evidence type="ECO:0000313" key="2">
    <source>
        <dbReference type="EMBL" id="KAG8434939.1"/>
    </source>
</evidence>
<keyword evidence="3" id="KW-1185">Reference proteome</keyword>
<gene>
    <name evidence="2" type="ORF">GDO86_013051</name>
</gene>
<proteinExistence type="predicted"/>
<keyword evidence="1" id="KW-1133">Transmembrane helix</keyword>
<dbReference type="EMBL" id="JAACNH010000008">
    <property type="protein sequence ID" value="KAG8434939.1"/>
    <property type="molecule type" value="Genomic_DNA"/>
</dbReference>
<comment type="caution">
    <text evidence="2">The sequence shown here is derived from an EMBL/GenBank/DDBJ whole genome shotgun (WGS) entry which is preliminary data.</text>
</comment>
<dbReference type="AlphaFoldDB" id="A0A8T2IPT3"/>
<protein>
    <submittedName>
        <fullName evidence="2">Uncharacterized protein</fullName>
    </submittedName>
</protein>
<accession>A0A8T2IPT3</accession>
<evidence type="ECO:0000256" key="1">
    <source>
        <dbReference type="SAM" id="Phobius"/>
    </source>
</evidence>